<accession>A0A8J3GQW3</accession>
<feature type="compositionally biased region" description="Low complexity" evidence="3">
    <location>
        <begin position="117"/>
        <end position="134"/>
    </location>
</feature>
<dbReference type="InterPro" id="IPR000424">
    <property type="entry name" value="Primosome_PriB/ssb"/>
</dbReference>
<dbReference type="EMBL" id="BNAI01000003">
    <property type="protein sequence ID" value="GHF17420.1"/>
    <property type="molecule type" value="Genomic_DNA"/>
</dbReference>
<sequence length="165" mass="18092">MSDTITLTGIVATPPKHIVTSEQLQITSFRLASTQRKFDRTEQKWVDADTNWYTVTAFRSLAANAIGSILKGQRVIVTGRLRVREWATEEKSGINVEVDADSLGHDLTFGTSVFTRTPTATATPDTPESAEAAEQIPDVPDAPEPAFDELAEQRAKHPSELPVPF</sequence>
<name>A0A8J3GQW3_9MICO</name>
<feature type="region of interest" description="Disordered" evidence="3">
    <location>
        <begin position="117"/>
        <end position="165"/>
    </location>
</feature>
<dbReference type="InterPro" id="IPR011344">
    <property type="entry name" value="ssDNA-bd"/>
</dbReference>
<reference evidence="4" key="1">
    <citation type="journal article" date="2014" name="Int. J. Syst. Evol. Microbiol.">
        <title>Complete genome sequence of Corynebacterium casei LMG S-19264T (=DSM 44701T), isolated from a smear-ripened cheese.</title>
        <authorList>
            <consortium name="US DOE Joint Genome Institute (JGI-PGF)"/>
            <person name="Walter F."/>
            <person name="Albersmeier A."/>
            <person name="Kalinowski J."/>
            <person name="Ruckert C."/>
        </authorList>
    </citation>
    <scope>NUCLEOTIDE SEQUENCE</scope>
    <source>
        <strain evidence="4">CGMCC 1.16548</strain>
    </source>
</reference>
<comment type="caution">
    <text evidence="4">The sequence shown here is derived from an EMBL/GenBank/DDBJ whole genome shotgun (WGS) entry which is preliminary data.</text>
</comment>
<dbReference type="Gene3D" id="2.40.50.140">
    <property type="entry name" value="Nucleic acid-binding proteins"/>
    <property type="match status" value="1"/>
</dbReference>
<dbReference type="RefSeq" id="WP_191283133.1">
    <property type="nucleotide sequence ID" value="NZ_BNAI01000003.1"/>
</dbReference>
<keyword evidence="5" id="KW-1185">Reference proteome</keyword>
<evidence type="ECO:0000256" key="3">
    <source>
        <dbReference type="SAM" id="MobiDB-lite"/>
    </source>
</evidence>
<dbReference type="AlphaFoldDB" id="A0A8J3GQW3"/>
<dbReference type="CDD" id="cd04496">
    <property type="entry name" value="SSB_OBF"/>
    <property type="match status" value="1"/>
</dbReference>
<dbReference type="SUPFAM" id="SSF50249">
    <property type="entry name" value="Nucleic acid-binding proteins"/>
    <property type="match status" value="1"/>
</dbReference>
<dbReference type="Pfam" id="PF00436">
    <property type="entry name" value="SSB"/>
    <property type="match status" value="1"/>
</dbReference>
<proteinExistence type="predicted"/>
<dbReference type="PIRSF" id="PIRSF002070">
    <property type="entry name" value="SSB"/>
    <property type="match status" value="1"/>
</dbReference>
<dbReference type="PROSITE" id="PS50935">
    <property type="entry name" value="SSB"/>
    <property type="match status" value="1"/>
</dbReference>
<evidence type="ECO:0000313" key="4">
    <source>
        <dbReference type="EMBL" id="GHF17420.1"/>
    </source>
</evidence>
<dbReference type="InterPro" id="IPR012340">
    <property type="entry name" value="NA-bd_OB-fold"/>
</dbReference>
<keyword evidence="1 2" id="KW-0238">DNA-binding</keyword>
<protein>
    <recommendedName>
        <fullName evidence="2">Single-stranded DNA-binding protein</fullName>
    </recommendedName>
</protein>
<gene>
    <name evidence="4" type="ORF">GCM10011600_17750</name>
</gene>
<evidence type="ECO:0000256" key="1">
    <source>
        <dbReference type="ARBA" id="ARBA00023125"/>
    </source>
</evidence>
<reference evidence="4" key="2">
    <citation type="submission" date="2020-09" db="EMBL/GenBank/DDBJ databases">
        <authorList>
            <person name="Sun Q."/>
            <person name="Zhou Y."/>
        </authorList>
    </citation>
    <scope>NUCLEOTIDE SEQUENCE</scope>
    <source>
        <strain evidence="4">CGMCC 1.16548</strain>
    </source>
</reference>
<dbReference type="GO" id="GO:0003697">
    <property type="term" value="F:single-stranded DNA binding"/>
    <property type="evidence" value="ECO:0007669"/>
    <property type="project" value="InterPro"/>
</dbReference>
<organism evidence="4 5">
    <name type="scientific">Pseudolysinimonas yzui</name>
    <dbReference type="NCBI Taxonomy" id="2708254"/>
    <lineage>
        <taxon>Bacteria</taxon>
        <taxon>Bacillati</taxon>
        <taxon>Actinomycetota</taxon>
        <taxon>Actinomycetes</taxon>
        <taxon>Micrococcales</taxon>
        <taxon>Microbacteriaceae</taxon>
        <taxon>Pseudolysinimonas</taxon>
    </lineage>
</organism>
<evidence type="ECO:0000256" key="2">
    <source>
        <dbReference type="PIRNR" id="PIRNR002070"/>
    </source>
</evidence>
<dbReference type="Proteomes" id="UP000617531">
    <property type="component" value="Unassembled WGS sequence"/>
</dbReference>
<evidence type="ECO:0000313" key="5">
    <source>
        <dbReference type="Proteomes" id="UP000617531"/>
    </source>
</evidence>
<dbReference type="GO" id="GO:0006260">
    <property type="term" value="P:DNA replication"/>
    <property type="evidence" value="ECO:0007669"/>
    <property type="project" value="InterPro"/>
</dbReference>